<dbReference type="Pfam" id="PF00395">
    <property type="entry name" value="SLH"/>
    <property type="match status" value="3"/>
</dbReference>
<dbReference type="Pfam" id="PF07554">
    <property type="entry name" value="FIVAR"/>
    <property type="match status" value="3"/>
</dbReference>
<dbReference type="PROSITE" id="PS51272">
    <property type="entry name" value="SLH"/>
    <property type="match status" value="3"/>
</dbReference>
<dbReference type="EMBL" id="JACOPQ010000003">
    <property type="protein sequence ID" value="MBC5736434.1"/>
    <property type="molecule type" value="Genomic_DNA"/>
</dbReference>
<keyword evidence="1" id="KW-0677">Repeat</keyword>
<feature type="domain" description="SLH" evidence="3">
    <location>
        <begin position="2289"/>
        <end position="2345"/>
    </location>
</feature>
<dbReference type="InterPro" id="IPR008969">
    <property type="entry name" value="CarboxyPept-like_regulatory"/>
</dbReference>
<dbReference type="Pfam" id="PF17995">
    <property type="entry name" value="GH101_N"/>
    <property type="match status" value="1"/>
</dbReference>
<gene>
    <name evidence="4" type="ORF">H8S62_05370</name>
</gene>
<dbReference type="Proteomes" id="UP000607645">
    <property type="component" value="Unassembled WGS sequence"/>
</dbReference>
<dbReference type="Gene3D" id="2.60.120.260">
    <property type="entry name" value="Galactose-binding domain-like"/>
    <property type="match status" value="2"/>
</dbReference>
<dbReference type="Pfam" id="PF18080">
    <property type="entry name" value="Gal_mutarotas_3"/>
    <property type="match status" value="1"/>
</dbReference>
<dbReference type="Gene3D" id="2.60.40.1180">
    <property type="entry name" value="Golgi alpha-mannosidase II"/>
    <property type="match status" value="1"/>
</dbReference>
<dbReference type="Pfam" id="PF21466">
    <property type="entry name" value="GH101_dom-5"/>
    <property type="match status" value="1"/>
</dbReference>
<feature type="domain" description="SLH" evidence="3">
    <location>
        <begin position="2164"/>
        <end position="2222"/>
    </location>
</feature>
<reference evidence="4" key="1">
    <citation type="submission" date="2020-08" db="EMBL/GenBank/DDBJ databases">
        <title>Genome public.</title>
        <authorList>
            <person name="Liu C."/>
            <person name="Sun Q."/>
        </authorList>
    </citation>
    <scope>NUCLEOTIDE SEQUENCE</scope>
    <source>
        <strain evidence="4">NSJ-52</strain>
    </source>
</reference>
<name>A0A8J6JJJ6_9FIRM</name>
<dbReference type="Gene3D" id="2.60.120.870">
    <property type="match status" value="1"/>
</dbReference>
<evidence type="ECO:0000256" key="2">
    <source>
        <dbReference type="SAM" id="MobiDB-lite"/>
    </source>
</evidence>
<dbReference type="InterPro" id="IPR040575">
    <property type="entry name" value="GH101_N"/>
</dbReference>
<dbReference type="InterPro" id="IPR040502">
    <property type="entry name" value="GH101_dom-6"/>
</dbReference>
<feature type="domain" description="SLH" evidence="3">
    <location>
        <begin position="2223"/>
        <end position="2285"/>
    </location>
</feature>
<comment type="caution">
    <text evidence="4">The sequence shown here is derived from an EMBL/GenBank/DDBJ whole genome shotgun (WGS) entry which is preliminary data.</text>
</comment>
<dbReference type="InterPro" id="IPR014718">
    <property type="entry name" value="GH-type_carb-bd"/>
</dbReference>
<dbReference type="GO" id="GO:0004180">
    <property type="term" value="F:carboxypeptidase activity"/>
    <property type="evidence" value="ECO:0007669"/>
    <property type="project" value="UniProtKB-KW"/>
</dbReference>
<dbReference type="Gene3D" id="2.70.98.10">
    <property type="match status" value="1"/>
</dbReference>
<dbReference type="Gene3D" id="1.20.1270.90">
    <property type="entry name" value="AF1782-like"/>
    <property type="match status" value="1"/>
</dbReference>
<proteinExistence type="predicted"/>
<dbReference type="GO" id="GO:0033926">
    <property type="term" value="F:endo-alpha-N-acetylgalactosaminidase activity"/>
    <property type="evidence" value="ECO:0007669"/>
    <property type="project" value="InterPro"/>
</dbReference>
<dbReference type="Gene3D" id="1.20.1270.70">
    <property type="entry name" value="Designed single chain three-helix bundle"/>
    <property type="match status" value="2"/>
</dbReference>
<dbReference type="Pfam" id="PF17451">
    <property type="entry name" value="Glyco_hyd_101C"/>
    <property type="match status" value="1"/>
</dbReference>
<keyword evidence="4" id="KW-0121">Carboxypeptidase</keyword>
<dbReference type="InterPro" id="IPR001119">
    <property type="entry name" value="SLH_dom"/>
</dbReference>
<keyword evidence="4" id="KW-0645">Protease</keyword>
<dbReference type="InterPro" id="IPR013784">
    <property type="entry name" value="Carb-bd-like_fold"/>
</dbReference>
<dbReference type="InterPro" id="IPR035364">
    <property type="entry name" value="Beta_sandwich_GH101"/>
</dbReference>
<dbReference type="GO" id="GO:0030246">
    <property type="term" value="F:carbohydrate binding"/>
    <property type="evidence" value="ECO:0007669"/>
    <property type="project" value="InterPro"/>
</dbReference>
<evidence type="ECO:0000256" key="1">
    <source>
        <dbReference type="ARBA" id="ARBA00022737"/>
    </source>
</evidence>
<keyword evidence="4" id="KW-0378">Hydrolase</keyword>
<keyword evidence="5" id="KW-1185">Reference proteome</keyword>
<feature type="compositionally biased region" description="Low complexity" evidence="2">
    <location>
        <begin position="2029"/>
        <end position="2056"/>
    </location>
</feature>
<evidence type="ECO:0000313" key="4">
    <source>
        <dbReference type="EMBL" id="MBC5736434.1"/>
    </source>
</evidence>
<dbReference type="InterPro" id="IPR040633">
    <property type="entry name" value="Gal_mutarotas_3"/>
</dbReference>
<feature type="region of interest" description="Disordered" evidence="2">
    <location>
        <begin position="2021"/>
        <end position="2056"/>
    </location>
</feature>
<protein>
    <submittedName>
        <fullName evidence="4">Carboxypeptidase regulatory-like domain-containing protein</fullName>
    </submittedName>
</protein>
<dbReference type="InterPro" id="IPR025706">
    <property type="entry name" value="Endoa_GalNAc"/>
</dbReference>
<dbReference type="CDD" id="cd14244">
    <property type="entry name" value="GH_101_like"/>
    <property type="match status" value="1"/>
</dbReference>
<accession>A0A8J6JJJ6</accession>
<dbReference type="Pfam" id="PF13620">
    <property type="entry name" value="CarboxypepD_reg"/>
    <property type="match status" value="3"/>
</dbReference>
<organism evidence="4 5">
    <name type="scientific">Lawsonibacter faecis</name>
    <dbReference type="NCBI Taxonomy" id="2763052"/>
    <lineage>
        <taxon>Bacteria</taxon>
        <taxon>Bacillati</taxon>
        <taxon>Bacillota</taxon>
        <taxon>Clostridia</taxon>
        <taxon>Eubacteriales</taxon>
        <taxon>Oscillospiraceae</taxon>
        <taxon>Lawsonibacter</taxon>
    </lineage>
</organism>
<dbReference type="InterPro" id="IPR013780">
    <property type="entry name" value="Glyco_hydro_b"/>
</dbReference>
<evidence type="ECO:0000259" key="3">
    <source>
        <dbReference type="PROSITE" id="PS51272"/>
    </source>
</evidence>
<dbReference type="Gene3D" id="2.60.40.1120">
    <property type="entry name" value="Carboxypeptidase-like, regulatory domain"/>
    <property type="match status" value="3"/>
</dbReference>
<dbReference type="SUPFAM" id="SSF49452">
    <property type="entry name" value="Starch-binding domain-like"/>
    <property type="match status" value="2"/>
</dbReference>
<dbReference type="Pfam" id="PF12905">
    <property type="entry name" value="Glyco_hydro_101"/>
    <property type="match status" value="1"/>
</dbReference>
<dbReference type="InterPro" id="IPR049314">
    <property type="entry name" value="GH101_dom-5"/>
</dbReference>
<sequence length="2345" mass="251731">MDITPISSKANSRFGLFINYATPGKAFMVGYDTNGWFWEEYKNDSGVSWYQGNRVAAPEAGATVTLRVEWTGTSLTKATVDGVDLFTGMPYNFSAADHETAPDVIAVKAATYSNAATEIKISNMLYSNQEMVSAYDVSGTVTKAGSEEVVIGATVTIGGKSATTDENGAYTVSGLLPGEHTGTVIKEGYKSGRIDSFTIDDGDITGKNVSLTVLPVISGRVTDNGETPKPIRYAVVALGDTGRTAVTDADGNYTIRGVEPGSYTLKVTAENYEPATLEGVTVEDENVTGKDIRLVPIPVRTAVLSTDDMDVLVDLDFPRAIQYDMKGGLEGKTFYGQTTILDTVTINGVDVAPAVESAVAESGDRITYTMTAQGTNIDCVIHAELAAEGKVLSFNINRIDNNLDEIEYPVERISIPNHSLISVRSNQEGANFIGNRLAANTITSGDFRYAADQFASANNQRFIYGFVSNDELSAGIASNSEWGTGGAGSNNNRVLANTEDRGAYTSLGLSSSEWYYDRKVSSSDPNPINNAVIPDSQKVVGPTELPLYAKVVVTGDENGNGEISWQDAAIVARDTIVHKPFKSEEIPELVTTRIALNFGSQAQNPFLTSLDNVKRVYLNTDGLGQSILLKGYGNEGHDSGHGDYADVGTRMGGVPDMLTMMEEGAELGARFGIHVNASEFYPESKSFSDKTVRRTNSGGLRYGWNWLDQGVGINGLYDLASGNRANRFKALADEMNGLLDFIYVDVWGNLTSGNSEDAWQTRKLSQELVDNGWRVTTEWAYGMEWESTFQHWVADYTYGEYDNKGKYNSEVERFLLNSYKDTFVADYPRYGGNANAPLLGGAAMQGFEGWQKDGEYDEHIESIFEHQIPAKFLQHYDIMEWVDAAAPVAIPWAAKSDTDGKGAGTVNWTPEAKITLQSADRESTVVVTRGTDPDTATTKAFAYDTDDDKQEYRARTITLDGKEILRGTPVPATNESGQWGGDTETENLRTLANQQYLIPWFWDKDGNELAAADQKLYHRNDVGGSSTWELPDGWESLTNVKMYELTDNGRVNETIVPVKNGSVTLKAEAKTPYVIVKGDAAAQAPAVEWSTGLYLRDVGFNSAAIEDNWTVTGAGTAVRYLNQDAQSVLKMTGAVSVSQEYNSLEPGKKYVTYVSVDNRSDAKAAMTVTDESGRILASNYTEKSIAINYISGYSINTTHPIEAGSSKFQNMFVFFTAPESGRVTLTLSREAGEGNTYFDDVRTLETEADNYTYDDEGNIVKFTQDFEHVAQGEFPFVVGPGSGGIEDNYQHLSERHDPYTSAGWNIRETDDVLDGNWSLKLGDRNGKNNLTFQTIPQNFRFEPGVTYTVAFDYQMGTAGDYEVISGVGEYSGSNYTVVSSLKQARGTTATCKFTLVGDPTGQTWIGLRRTNALPITPGAGTNADIFAGHYDFVLDNLVIEVSGAQKGELAKIIAQADAMLQADYNGDWGAFTSALAAAKTVMNNQKATQAQVDGAIQTLDEAIKALTRKNIIVTGTITVDSLPAANVSVAAMDDNKQYLGATVTTGSDGTYTLEGVSSKATQLRISTPGSTLQFVKISDLVEGENEKNIALVKHSPAAYELSFEDWDTSMLVPTSNDSTVKVTPTVYNGKSALLVTFTSDDPVRNALAIKDFKLSNCTISADITPLGKSGDLSLMVRGSEDGESFVTMQQTGTTGTWGYTSYKNGALSNSYSASKGQSMTTGETRRLECSWIYFSGDSSGDAVNYYVDGQQQLYVFTGFSTTPGYVGITGNSAGSFIISDFRVTPGSGEALLEGTLQTLSGKVLSSGQPVVGAQIVVKDSAGKAVSRVITGTDGVYTTNVPADTYTITAGSLGFTQGKLENVAVSNGALVAQDIVLTADDTQLKLSLETLYNSLKDKTDEGYTTESWAAFQTSLTEAKTILDKDSATQSEITKAYVDLNNALNNLKLTPPAPTDKSALRTAYNTYNDYLITDYTSESWGPFRSALQTAAAVLKDAAAMQSDIDAARDALMAAANALVRVGGGSTGGGSSNTTTETTKNPDGSTTTTVTNKTTGTTTETTIGTDGTKVVIETKKDGTSTTVVTLPKKPEGSVTLPGKPVSAGDTITIKTDEGADVVIPVKNVKPGIVPVIVKADGTEEIVKKSITTDDGVAFFLNSSSVIKLKDNSKIFIDTDANHWAFNAVAFATSRELFQGVGADRFAPADPMTRSMLVTVLYRLENEPEAGEATFADVPAGTWYTDAVAWASANGIVTGTGAGFDPDGKITRESLAVMLYRYAEKLGMDTGADGMAAVEFSDSAGISAWAEEAMSWSVKNGILTGKIGGVLDPGGTASRAEVATMLMRFVALL</sequence>
<dbReference type="Pfam" id="PF17974">
    <property type="entry name" value="GalBD_like"/>
    <property type="match status" value="1"/>
</dbReference>
<evidence type="ECO:0000313" key="5">
    <source>
        <dbReference type="Proteomes" id="UP000607645"/>
    </source>
</evidence>
<dbReference type="SUPFAM" id="SSF49464">
    <property type="entry name" value="Carboxypeptidase regulatory domain-like"/>
    <property type="match status" value="2"/>
</dbReference>
<dbReference type="Gene3D" id="3.20.20.80">
    <property type="entry name" value="Glycosidases"/>
    <property type="match status" value="1"/>
</dbReference>